<protein>
    <submittedName>
        <fullName evidence="4">Uncharacterized protein</fullName>
    </submittedName>
</protein>
<dbReference type="InterPro" id="IPR050776">
    <property type="entry name" value="Ank_Repeat/CDKN_Inhibitor"/>
</dbReference>
<dbReference type="eggNOG" id="KOG0504">
    <property type="taxonomic scope" value="Eukaryota"/>
</dbReference>
<dbReference type="InterPro" id="IPR036770">
    <property type="entry name" value="Ankyrin_rpt-contain_sf"/>
</dbReference>
<accession>E1ZG91</accession>
<evidence type="ECO:0000313" key="5">
    <source>
        <dbReference type="Proteomes" id="UP000008141"/>
    </source>
</evidence>
<dbReference type="OrthoDB" id="566830at2759"/>
<organism evidence="5">
    <name type="scientific">Chlorella variabilis</name>
    <name type="common">Green alga</name>
    <dbReference type="NCBI Taxonomy" id="554065"/>
    <lineage>
        <taxon>Eukaryota</taxon>
        <taxon>Viridiplantae</taxon>
        <taxon>Chlorophyta</taxon>
        <taxon>core chlorophytes</taxon>
        <taxon>Trebouxiophyceae</taxon>
        <taxon>Chlorellales</taxon>
        <taxon>Chlorellaceae</taxon>
        <taxon>Chlorella clade</taxon>
        <taxon>Chlorella</taxon>
    </lineage>
</organism>
<feature type="repeat" description="ANK" evidence="3">
    <location>
        <begin position="44"/>
        <end position="76"/>
    </location>
</feature>
<dbReference type="SMART" id="SM00248">
    <property type="entry name" value="ANK"/>
    <property type="match status" value="4"/>
</dbReference>
<dbReference type="KEGG" id="cvr:CHLNCDRAFT_134585"/>
<dbReference type="GeneID" id="17354650"/>
<keyword evidence="1" id="KW-0677">Repeat</keyword>
<evidence type="ECO:0000256" key="1">
    <source>
        <dbReference type="ARBA" id="ARBA00022737"/>
    </source>
</evidence>
<dbReference type="InParanoid" id="E1ZG91"/>
<name>E1ZG91_CHLVA</name>
<dbReference type="PROSITE" id="PS50088">
    <property type="entry name" value="ANK_REPEAT"/>
    <property type="match status" value="3"/>
</dbReference>
<dbReference type="EMBL" id="GL433845">
    <property type="protein sequence ID" value="EFN55252.1"/>
    <property type="molecule type" value="Genomic_DNA"/>
</dbReference>
<evidence type="ECO:0000256" key="2">
    <source>
        <dbReference type="ARBA" id="ARBA00023043"/>
    </source>
</evidence>
<dbReference type="AlphaFoldDB" id="E1ZG91"/>
<dbReference type="PANTHER" id="PTHR24201">
    <property type="entry name" value="ANK_REP_REGION DOMAIN-CONTAINING PROTEIN"/>
    <property type="match status" value="1"/>
</dbReference>
<keyword evidence="2 3" id="KW-0040">ANK repeat</keyword>
<reference evidence="4 5" key="1">
    <citation type="journal article" date="2010" name="Plant Cell">
        <title>The Chlorella variabilis NC64A genome reveals adaptation to photosymbiosis, coevolution with viruses, and cryptic sex.</title>
        <authorList>
            <person name="Blanc G."/>
            <person name="Duncan G."/>
            <person name="Agarkova I."/>
            <person name="Borodovsky M."/>
            <person name="Gurnon J."/>
            <person name="Kuo A."/>
            <person name="Lindquist E."/>
            <person name="Lucas S."/>
            <person name="Pangilinan J."/>
            <person name="Polle J."/>
            <person name="Salamov A."/>
            <person name="Terry A."/>
            <person name="Yamada T."/>
            <person name="Dunigan D.D."/>
            <person name="Grigoriev I.V."/>
            <person name="Claverie J.M."/>
            <person name="Van Etten J.L."/>
        </authorList>
    </citation>
    <scope>NUCLEOTIDE SEQUENCE [LARGE SCALE GENOMIC DNA]</scope>
    <source>
        <strain evidence="4 5">NC64A</strain>
    </source>
</reference>
<dbReference type="RefSeq" id="XP_005847354.1">
    <property type="nucleotide sequence ID" value="XM_005847292.1"/>
</dbReference>
<dbReference type="InterPro" id="IPR002110">
    <property type="entry name" value="Ankyrin_rpt"/>
</dbReference>
<proteinExistence type="predicted"/>
<gene>
    <name evidence="4" type="ORF">CHLNCDRAFT_134585</name>
</gene>
<keyword evidence="5" id="KW-1185">Reference proteome</keyword>
<evidence type="ECO:0000313" key="4">
    <source>
        <dbReference type="EMBL" id="EFN55252.1"/>
    </source>
</evidence>
<dbReference type="PANTHER" id="PTHR24201:SF15">
    <property type="entry name" value="ANKYRIN REPEAT DOMAIN-CONTAINING PROTEIN 66"/>
    <property type="match status" value="1"/>
</dbReference>
<sequence>MPDASDTAAVVREIHKAAGRGDAGRLRALLRRHPGLANDTLAPSGPTPLLTAAGYGRLACVTALLEAGSTVEAADNMHGTELHYAAMRGHAHCLPTLLAAGADVEAVNSQRRTPLGVAAHGGHAGCAGADVNAMGNCGETALSCAASWSAWGSEASLRVLIGAGADASDANARGETPLHRAAGSGNEAAARVLLAAGAAADAADRREG</sequence>
<dbReference type="STRING" id="554065.E1ZG91"/>
<dbReference type="SUPFAM" id="SSF48403">
    <property type="entry name" value="Ankyrin repeat"/>
    <property type="match status" value="1"/>
</dbReference>
<dbReference type="Gene3D" id="1.25.40.20">
    <property type="entry name" value="Ankyrin repeat-containing domain"/>
    <property type="match status" value="4"/>
</dbReference>
<evidence type="ECO:0000256" key="3">
    <source>
        <dbReference type="PROSITE-ProRule" id="PRU00023"/>
    </source>
</evidence>
<feature type="repeat" description="ANK" evidence="3">
    <location>
        <begin position="173"/>
        <end position="205"/>
    </location>
</feature>
<feature type="repeat" description="ANK" evidence="3">
    <location>
        <begin position="77"/>
        <end position="109"/>
    </location>
</feature>
<dbReference type="PROSITE" id="PS50297">
    <property type="entry name" value="ANK_REP_REGION"/>
    <property type="match status" value="3"/>
</dbReference>
<dbReference type="Proteomes" id="UP000008141">
    <property type="component" value="Unassembled WGS sequence"/>
</dbReference>
<dbReference type="OMA" id="ELHYAAM"/>
<dbReference type="Pfam" id="PF12796">
    <property type="entry name" value="Ank_2"/>
    <property type="match status" value="2"/>
</dbReference>